<dbReference type="InterPro" id="IPR036189">
    <property type="entry name" value="DCP2_BoxA_sf"/>
</dbReference>
<evidence type="ECO:0000259" key="9">
    <source>
        <dbReference type="PROSITE" id="PS51462"/>
    </source>
</evidence>
<proteinExistence type="inferred from homology"/>
<feature type="domain" description="Nudix hydrolase" evidence="9">
    <location>
        <begin position="118"/>
        <end position="249"/>
    </location>
</feature>
<reference evidence="10 11" key="1">
    <citation type="journal article" date="2022" name="Allergy">
        <title>Genome assembly and annotation of Periplaneta americana reveal a comprehensive cockroach allergen profile.</title>
        <authorList>
            <person name="Wang L."/>
            <person name="Xiong Q."/>
            <person name="Saelim N."/>
            <person name="Wang L."/>
            <person name="Nong W."/>
            <person name="Wan A.T."/>
            <person name="Shi M."/>
            <person name="Liu X."/>
            <person name="Cao Q."/>
            <person name="Hui J.H.L."/>
            <person name="Sookrung N."/>
            <person name="Leung T.F."/>
            <person name="Tungtrongchitr A."/>
            <person name="Tsui S.K.W."/>
        </authorList>
    </citation>
    <scope>NUCLEOTIDE SEQUENCE [LARGE SCALE GENOMIC DNA]</scope>
    <source>
        <strain evidence="10">PWHHKU_190912</strain>
    </source>
</reference>
<evidence type="ECO:0000313" key="11">
    <source>
        <dbReference type="Proteomes" id="UP001148838"/>
    </source>
</evidence>
<dbReference type="InterPro" id="IPR000086">
    <property type="entry name" value="NUDIX_hydrolase_dom"/>
</dbReference>
<dbReference type="InterPro" id="IPR007722">
    <property type="entry name" value="DCP2_BoxA"/>
</dbReference>
<dbReference type="SUPFAM" id="SSF55811">
    <property type="entry name" value="Nudix"/>
    <property type="match status" value="1"/>
</dbReference>
<keyword evidence="5" id="KW-0479">Metal-binding</keyword>
<comment type="caution">
    <text evidence="10">The sequence shown here is derived from an EMBL/GenBank/DDBJ whole genome shotgun (WGS) entry which is preliminary data.</text>
</comment>
<dbReference type="Pfam" id="PF00293">
    <property type="entry name" value="NUDIX"/>
    <property type="match status" value="1"/>
</dbReference>
<evidence type="ECO:0000256" key="5">
    <source>
        <dbReference type="ARBA" id="ARBA00022723"/>
    </source>
</evidence>
<comment type="similarity">
    <text evidence="3">Belongs to the Nudix hydrolase family. DCP2 subfamily.</text>
</comment>
<dbReference type="PROSITE" id="PS51462">
    <property type="entry name" value="NUDIX"/>
    <property type="match status" value="1"/>
</dbReference>
<evidence type="ECO:0000313" key="10">
    <source>
        <dbReference type="EMBL" id="KAJ4447670.1"/>
    </source>
</evidence>
<dbReference type="InterPro" id="IPR020084">
    <property type="entry name" value="NUDIX_hydrolase_CS"/>
</dbReference>
<gene>
    <name evidence="10" type="ORF">ANN_09677</name>
</gene>
<evidence type="ECO:0000256" key="2">
    <source>
        <dbReference type="ARBA" id="ARBA00004496"/>
    </source>
</evidence>
<dbReference type="EMBL" id="JAJSOF020000005">
    <property type="protein sequence ID" value="KAJ4447670.1"/>
    <property type="molecule type" value="Genomic_DNA"/>
</dbReference>
<dbReference type="Proteomes" id="UP001148838">
    <property type="component" value="Unassembled WGS sequence"/>
</dbReference>
<evidence type="ECO:0000256" key="8">
    <source>
        <dbReference type="ARBA" id="ARBA00023211"/>
    </source>
</evidence>
<dbReference type="InterPro" id="IPR044099">
    <property type="entry name" value="Dcp2_NUDIX"/>
</dbReference>
<dbReference type="PANTHER" id="PTHR23114">
    <property type="entry name" value="M7GPPPN-MRNA HYDROLASE"/>
    <property type="match status" value="1"/>
</dbReference>
<dbReference type="PANTHER" id="PTHR23114:SF17">
    <property type="entry name" value="M7GPPPN-MRNA HYDROLASE"/>
    <property type="match status" value="1"/>
</dbReference>
<evidence type="ECO:0000256" key="7">
    <source>
        <dbReference type="ARBA" id="ARBA00022884"/>
    </source>
</evidence>
<organism evidence="10 11">
    <name type="scientific">Periplaneta americana</name>
    <name type="common">American cockroach</name>
    <name type="synonym">Blatta americana</name>
    <dbReference type="NCBI Taxonomy" id="6978"/>
    <lineage>
        <taxon>Eukaryota</taxon>
        <taxon>Metazoa</taxon>
        <taxon>Ecdysozoa</taxon>
        <taxon>Arthropoda</taxon>
        <taxon>Hexapoda</taxon>
        <taxon>Insecta</taxon>
        <taxon>Pterygota</taxon>
        <taxon>Neoptera</taxon>
        <taxon>Polyneoptera</taxon>
        <taxon>Dictyoptera</taxon>
        <taxon>Blattodea</taxon>
        <taxon>Blattoidea</taxon>
        <taxon>Blattidae</taxon>
        <taxon>Blattinae</taxon>
        <taxon>Periplaneta</taxon>
    </lineage>
</organism>
<dbReference type="InterPro" id="IPR015797">
    <property type="entry name" value="NUDIX_hydrolase-like_dom_sf"/>
</dbReference>
<comment type="cofactor">
    <cofactor evidence="1">
        <name>Mn(2+)</name>
        <dbReference type="ChEBI" id="CHEBI:29035"/>
    </cofactor>
</comment>
<sequence>MSSYVGQGSKWVWVCIVIPMEVTTEHSIPLEILNDLGSRFIINVPVEERKDLVRICFQIELAHWYYLDFYCADEKVENKLKPCGMKEFTAHMFQHIPFLIPHSNNLDAILDQWKEYKQSVPTYGAILLNEDLSQVLLVQSYWAKSSWGFPKGKVNEEEDPIHCAAREVLEETGFDISKMIDKNEYIESTINEQVVRLYIITGIQHDTKFQPRTRNEIKSIEWFTIADLPSNKKDMTPKAKYGVGPNAFFMVVPFMKCLKSRRSQRSACLCCCLLPASPLVHLWERTVKGSFHFAPTLSTFLFLMLTCYGTKIVIQWLKEEKLVINKISQLGPVDPSTNSRCGPPDIPPKR</sequence>
<dbReference type="Gene3D" id="1.10.10.1050">
    <property type="entry name" value="Dcp2, box A domain"/>
    <property type="match status" value="1"/>
</dbReference>
<accession>A0ABQ8TM14</accession>
<dbReference type="SUPFAM" id="SSF140586">
    <property type="entry name" value="Dcp2 domain-like"/>
    <property type="match status" value="1"/>
</dbReference>
<evidence type="ECO:0000256" key="1">
    <source>
        <dbReference type="ARBA" id="ARBA00001936"/>
    </source>
</evidence>
<evidence type="ECO:0000256" key="4">
    <source>
        <dbReference type="ARBA" id="ARBA00022490"/>
    </source>
</evidence>
<dbReference type="Pfam" id="PF05026">
    <property type="entry name" value="DCP2"/>
    <property type="match status" value="1"/>
</dbReference>
<evidence type="ECO:0000256" key="3">
    <source>
        <dbReference type="ARBA" id="ARBA00005279"/>
    </source>
</evidence>
<dbReference type="SMART" id="SM01125">
    <property type="entry name" value="DCP2"/>
    <property type="match status" value="1"/>
</dbReference>
<dbReference type="Gene3D" id="3.90.79.10">
    <property type="entry name" value="Nucleoside Triphosphate Pyrophosphohydrolase"/>
    <property type="match status" value="1"/>
</dbReference>
<dbReference type="PROSITE" id="PS00893">
    <property type="entry name" value="NUDIX_BOX"/>
    <property type="match status" value="1"/>
</dbReference>
<keyword evidence="4" id="KW-0963">Cytoplasm</keyword>
<comment type="subcellular location">
    <subcellularLocation>
        <location evidence="2">Cytoplasm</location>
    </subcellularLocation>
</comment>
<protein>
    <recommendedName>
        <fullName evidence="9">Nudix hydrolase domain-containing protein</fullName>
    </recommendedName>
</protein>
<keyword evidence="6" id="KW-0378">Hydrolase</keyword>
<name>A0ABQ8TM14_PERAM</name>
<keyword evidence="7" id="KW-0694">RNA-binding</keyword>
<keyword evidence="8" id="KW-0464">Manganese</keyword>
<keyword evidence="11" id="KW-1185">Reference proteome</keyword>
<evidence type="ECO:0000256" key="6">
    <source>
        <dbReference type="ARBA" id="ARBA00022801"/>
    </source>
</evidence>
<dbReference type="CDD" id="cd03672">
    <property type="entry name" value="NUDIX_Dcp2p_Nudt20"/>
    <property type="match status" value="1"/>
</dbReference>